<keyword evidence="4" id="KW-1185">Reference proteome</keyword>
<dbReference type="Proteomes" id="UP000008837">
    <property type="component" value="Unassembled WGS sequence"/>
</dbReference>
<dbReference type="PANTHER" id="PTHR13156">
    <property type="entry name" value="NADH-UBIQUINONE OXIDOREDUCTASE 13 KD-A SUBUNIT"/>
    <property type="match status" value="1"/>
</dbReference>
<accession>A8PUU6</accession>
<comment type="caution">
    <text evidence="3">The sequence shown here is derived from an EMBL/GenBank/DDBJ whole genome shotgun (WGS) entry which is preliminary data.</text>
</comment>
<dbReference type="GeneID" id="5856488"/>
<reference evidence="3 4" key="1">
    <citation type="journal article" date="2007" name="Proc. Natl. Acad. Sci. U.S.A.">
        <title>Dandruff-associated Malassezia genomes reveal convergent and divergent virulence traits shared with plant and human fungal pathogens.</title>
        <authorList>
            <person name="Xu J."/>
            <person name="Saunders C.W."/>
            <person name="Hu P."/>
            <person name="Grant R.A."/>
            <person name="Boekhout T."/>
            <person name="Kuramae E.E."/>
            <person name="Kronstad J.W."/>
            <person name="Deangelis Y.M."/>
            <person name="Reeder N.L."/>
            <person name="Johnstone K.R."/>
            <person name="Leland M."/>
            <person name="Fieno A.M."/>
            <person name="Begley W.M."/>
            <person name="Sun Y."/>
            <person name="Lacey M.P."/>
            <person name="Chaudhary T."/>
            <person name="Keough T."/>
            <person name="Chu L."/>
            <person name="Sears R."/>
            <person name="Yuan B."/>
            <person name="Dawson T.L.Jr."/>
        </authorList>
    </citation>
    <scope>NUCLEOTIDE SEQUENCE [LARGE SCALE GENOMIC DNA]</scope>
    <source>
        <strain evidence="4">ATCC MYA-4612 / CBS 7966</strain>
    </source>
</reference>
<dbReference type="AlphaFoldDB" id="A8PUU6"/>
<organism evidence="3 4">
    <name type="scientific">Malassezia globosa (strain ATCC MYA-4612 / CBS 7966)</name>
    <name type="common">Dandruff-associated fungus</name>
    <dbReference type="NCBI Taxonomy" id="425265"/>
    <lineage>
        <taxon>Eukaryota</taxon>
        <taxon>Fungi</taxon>
        <taxon>Dikarya</taxon>
        <taxon>Basidiomycota</taxon>
        <taxon>Ustilaginomycotina</taxon>
        <taxon>Malasseziomycetes</taxon>
        <taxon>Malasseziales</taxon>
        <taxon>Malasseziaceae</taxon>
        <taxon>Malassezia</taxon>
    </lineage>
</organism>
<dbReference type="STRING" id="425265.A8PUU6"/>
<dbReference type="InParanoid" id="A8PUU6"/>
<protein>
    <recommendedName>
        <fullName evidence="2">Zinc finger CHCC-type domain-containing protein</fullName>
    </recommendedName>
</protein>
<gene>
    <name evidence="3" type="ORF">MGL_0775</name>
</gene>
<dbReference type="OrthoDB" id="307899at2759"/>
<dbReference type="Pfam" id="PF10276">
    <property type="entry name" value="zf-CHCC"/>
    <property type="match status" value="1"/>
</dbReference>
<evidence type="ECO:0000313" key="3">
    <source>
        <dbReference type="EMBL" id="EDP44968.1"/>
    </source>
</evidence>
<dbReference type="OMA" id="CGIRFEL"/>
<dbReference type="FunFam" id="2.60.260.40:FF:000003">
    <property type="entry name" value="NADH dehydrogenase [ubiquinone] iron-sulfur protein 6, mitochondrial"/>
    <property type="match status" value="1"/>
</dbReference>
<feature type="compositionally biased region" description="Basic and acidic residues" evidence="1">
    <location>
        <begin position="94"/>
        <end position="108"/>
    </location>
</feature>
<dbReference type="InterPro" id="IPR019401">
    <property type="entry name" value="Znf_CHCC"/>
</dbReference>
<feature type="domain" description="Zinc finger CHCC-type" evidence="2">
    <location>
        <begin position="135"/>
        <end position="170"/>
    </location>
</feature>
<sequence length="178" mass="20418">MLSRVLFAPSRALRHQTESLRSFYSCSIRFDSLPTKDMPTATMSRGEFVRPRVADQAMVSRVETPIARPKMPEAVKEYGFEQAPNRYETWSESQRPKSEAMRGPRFEQMDPSSQPQSLSAMELINNYPLQFTQERVTSCDGGDGPLGHPRVFINLDKPEPKPCPYCGIRYQKIDHDHH</sequence>
<feature type="region of interest" description="Disordered" evidence="1">
    <location>
        <begin position="86"/>
        <end position="117"/>
    </location>
</feature>
<dbReference type="Gene3D" id="2.60.260.40">
    <property type="entry name" value="q5lls5 like domains"/>
    <property type="match status" value="1"/>
</dbReference>
<dbReference type="PANTHER" id="PTHR13156:SF0">
    <property type="entry name" value="NADH DEHYDROGENASE [UBIQUINONE] IRON-SULFUR PROTEIN 6, MITOCHONDRIAL"/>
    <property type="match status" value="1"/>
</dbReference>
<evidence type="ECO:0000256" key="1">
    <source>
        <dbReference type="SAM" id="MobiDB-lite"/>
    </source>
</evidence>
<dbReference type="GO" id="GO:0006120">
    <property type="term" value="P:mitochondrial electron transport, NADH to ubiquinone"/>
    <property type="evidence" value="ECO:0007669"/>
    <property type="project" value="TreeGrafter"/>
</dbReference>
<dbReference type="GO" id="GO:0005739">
    <property type="term" value="C:mitochondrion"/>
    <property type="evidence" value="ECO:0007669"/>
    <property type="project" value="GOC"/>
</dbReference>
<dbReference type="EMBL" id="AAYY01000002">
    <property type="protein sequence ID" value="EDP44968.1"/>
    <property type="molecule type" value="Genomic_DNA"/>
</dbReference>
<proteinExistence type="predicted"/>
<dbReference type="KEGG" id="mgl:MGL_0775"/>
<dbReference type="RefSeq" id="XP_001732182.1">
    <property type="nucleotide sequence ID" value="XM_001732130.1"/>
</dbReference>
<name>A8PUU6_MALGO</name>
<evidence type="ECO:0000259" key="2">
    <source>
        <dbReference type="Pfam" id="PF10276"/>
    </source>
</evidence>
<dbReference type="VEuPathDB" id="FungiDB:MGL_0775"/>
<evidence type="ECO:0000313" key="4">
    <source>
        <dbReference type="Proteomes" id="UP000008837"/>
    </source>
</evidence>